<keyword evidence="3" id="KW-1185">Reference proteome</keyword>
<reference evidence="2" key="3">
    <citation type="journal article" date="2017" name="Nature">
        <title>Genome sequence of the progenitor of the wheat D genome Aegilops tauschii.</title>
        <authorList>
            <person name="Luo M.C."/>
            <person name="Gu Y.Q."/>
            <person name="Puiu D."/>
            <person name="Wang H."/>
            <person name="Twardziok S.O."/>
            <person name="Deal K.R."/>
            <person name="Huo N."/>
            <person name="Zhu T."/>
            <person name="Wang L."/>
            <person name="Wang Y."/>
            <person name="McGuire P.E."/>
            <person name="Liu S."/>
            <person name="Long H."/>
            <person name="Ramasamy R.K."/>
            <person name="Rodriguez J.C."/>
            <person name="Van S.L."/>
            <person name="Yuan L."/>
            <person name="Wang Z."/>
            <person name="Xia Z."/>
            <person name="Xiao L."/>
            <person name="Anderson O.D."/>
            <person name="Ouyang S."/>
            <person name="Liang Y."/>
            <person name="Zimin A.V."/>
            <person name="Pertea G."/>
            <person name="Qi P."/>
            <person name="Bennetzen J.L."/>
            <person name="Dai X."/>
            <person name="Dawson M.W."/>
            <person name="Muller H.G."/>
            <person name="Kugler K."/>
            <person name="Rivarola-Duarte L."/>
            <person name="Spannagl M."/>
            <person name="Mayer K.F.X."/>
            <person name="Lu F.H."/>
            <person name="Bevan M.W."/>
            <person name="Leroy P."/>
            <person name="Li P."/>
            <person name="You F.M."/>
            <person name="Sun Q."/>
            <person name="Liu Z."/>
            <person name="Lyons E."/>
            <person name="Wicker T."/>
            <person name="Salzberg S.L."/>
            <person name="Devos K.M."/>
            <person name="Dvorak J."/>
        </authorList>
    </citation>
    <scope>NUCLEOTIDE SEQUENCE [LARGE SCALE GENOMIC DNA]</scope>
    <source>
        <strain evidence="2">cv. AL8/78</strain>
    </source>
</reference>
<reference evidence="3" key="1">
    <citation type="journal article" date="2014" name="Science">
        <title>Ancient hybridizations among the ancestral genomes of bread wheat.</title>
        <authorList>
            <consortium name="International Wheat Genome Sequencing Consortium,"/>
            <person name="Marcussen T."/>
            <person name="Sandve S.R."/>
            <person name="Heier L."/>
            <person name="Spannagl M."/>
            <person name="Pfeifer M."/>
            <person name="Jakobsen K.S."/>
            <person name="Wulff B.B."/>
            <person name="Steuernagel B."/>
            <person name="Mayer K.F."/>
            <person name="Olsen O.A."/>
        </authorList>
    </citation>
    <scope>NUCLEOTIDE SEQUENCE [LARGE SCALE GENOMIC DNA]</scope>
    <source>
        <strain evidence="3">cv. AL8/78</strain>
    </source>
</reference>
<sequence length="284" mass="32573">MNLVAHSARGVWFLRAVDASADVHDANYIYSLVHSCIDEIGPEKVLQVVTDNASNNMAAAKLLKQKYPQIYWTPCAAHTIDLMLEDIGKKPAIQNTIKKAKSITCYIYAHTRVLSMMRSFTGDRDLVRAGTTRFATCYLNLKSLYDKRKELKEMFGSTKWSDYRFAKQKAGKVIAKLVMGNDFWSSILRLINYFEPLAFVLRRVDGDVPAMGYLYGDLENAKKEIAVRFDGNAKKYGFIWDIIDERWNDKLKTPLHKAGYYLNPLFYYENKAELEEEVFVATVV</sequence>
<organism evidence="2 3">
    <name type="scientific">Aegilops tauschii subsp. strangulata</name>
    <name type="common">Goatgrass</name>
    <dbReference type="NCBI Taxonomy" id="200361"/>
    <lineage>
        <taxon>Eukaryota</taxon>
        <taxon>Viridiplantae</taxon>
        <taxon>Streptophyta</taxon>
        <taxon>Embryophyta</taxon>
        <taxon>Tracheophyta</taxon>
        <taxon>Spermatophyta</taxon>
        <taxon>Magnoliopsida</taxon>
        <taxon>Liliopsida</taxon>
        <taxon>Poales</taxon>
        <taxon>Poaceae</taxon>
        <taxon>BOP clade</taxon>
        <taxon>Pooideae</taxon>
        <taxon>Triticodae</taxon>
        <taxon>Triticeae</taxon>
        <taxon>Triticinae</taxon>
        <taxon>Aegilops</taxon>
    </lineage>
</organism>
<dbReference type="PANTHER" id="PTHR32166">
    <property type="entry name" value="OSJNBA0013A04.12 PROTEIN"/>
    <property type="match status" value="1"/>
</dbReference>
<name>A0A453CX97_AEGTS</name>
<dbReference type="EnsemblPlants" id="AET2Gv20998000.1">
    <property type="protein sequence ID" value="AET2Gv20998000.1"/>
    <property type="gene ID" value="AET2Gv20998000"/>
</dbReference>
<proteinExistence type="predicted"/>
<dbReference type="AlphaFoldDB" id="A0A453CX97"/>
<dbReference type="PANTHER" id="PTHR32166:SF74">
    <property type="entry name" value="OS05G0256350 PROTEIN"/>
    <property type="match status" value="1"/>
</dbReference>
<dbReference type="InterPro" id="IPR007021">
    <property type="entry name" value="DUF659"/>
</dbReference>
<protein>
    <recommendedName>
        <fullName evidence="1">DUF659 domain-containing protein</fullName>
    </recommendedName>
</protein>
<dbReference type="Pfam" id="PF04937">
    <property type="entry name" value="DUF659"/>
    <property type="match status" value="1"/>
</dbReference>
<evidence type="ECO:0000313" key="2">
    <source>
        <dbReference type="EnsemblPlants" id="AET2Gv20998000.1"/>
    </source>
</evidence>
<accession>A0A453CX97</accession>
<dbReference type="SUPFAM" id="SSF53098">
    <property type="entry name" value="Ribonuclease H-like"/>
    <property type="match status" value="1"/>
</dbReference>
<reference evidence="2" key="5">
    <citation type="journal article" date="2021" name="G3 (Bethesda)">
        <title>Aegilops tauschii genome assembly Aet v5.0 features greater sequence contiguity and improved annotation.</title>
        <authorList>
            <person name="Wang L."/>
            <person name="Zhu T."/>
            <person name="Rodriguez J.C."/>
            <person name="Deal K.R."/>
            <person name="Dubcovsky J."/>
            <person name="McGuire P.E."/>
            <person name="Lux T."/>
            <person name="Spannagl M."/>
            <person name="Mayer K.F.X."/>
            <person name="Baldrich P."/>
            <person name="Meyers B.C."/>
            <person name="Huo N."/>
            <person name="Gu Y.Q."/>
            <person name="Zhou H."/>
            <person name="Devos K.M."/>
            <person name="Bennetzen J.L."/>
            <person name="Unver T."/>
            <person name="Budak H."/>
            <person name="Gulick P.J."/>
            <person name="Galiba G."/>
            <person name="Kalapos B."/>
            <person name="Nelson D.R."/>
            <person name="Li P."/>
            <person name="You F.M."/>
            <person name="Luo M.C."/>
            <person name="Dvorak J."/>
        </authorList>
    </citation>
    <scope>NUCLEOTIDE SEQUENCE [LARGE SCALE GENOMIC DNA]</scope>
    <source>
        <strain evidence="2">cv. AL8/78</strain>
    </source>
</reference>
<reference evidence="3" key="2">
    <citation type="journal article" date="2017" name="Nat. Plants">
        <title>The Aegilops tauschii genome reveals multiple impacts of transposons.</title>
        <authorList>
            <person name="Zhao G."/>
            <person name="Zou C."/>
            <person name="Li K."/>
            <person name="Wang K."/>
            <person name="Li T."/>
            <person name="Gao L."/>
            <person name="Zhang X."/>
            <person name="Wang H."/>
            <person name="Yang Z."/>
            <person name="Liu X."/>
            <person name="Jiang W."/>
            <person name="Mao L."/>
            <person name="Kong X."/>
            <person name="Jiao Y."/>
            <person name="Jia J."/>
        </authorList>
    </citation>
    <scope>NUCLEOTIDE SEQUENCE [LARGE SCALE GENOMIC DNA]</scope>
    <source>
        <strain evidence="3">cv. AL8/78</strain>
    </source>
</reference>
<dbReference type="Gramene" id="AET2Gv20998000.1">
    <property type="protein sequence ID" value="AET2Gv20998000.1"/>
    <property type="gene ID" value="AET2Gv20998000"/>
</dbReference>
<dbReference type="InterPro" id="IPR012337">
    <property type="entry name" value="RNaseH-like_sf"/>
</dbReference>
<feature type="domain" description="DUF659" evidence="1">
    <location>
        <begin position="1"/>
        <end position="103"/>
    </location>
</feature>
<evidence type="ECO:0000313" key="3">
    <source>
        <dbReference type="Proteomes" id="UP000015105"/>
    </source>
</evidence>
<dbReference type="Proteomes" id="UP000015105">
    <property type="component" value="Chromosome 2D"/>
</dbReference>
<reference evidence="2" key="4">
    <citation type="submission" date="2019-03" db="UniProtKB">
        <authorList>
            <consortium name="EnsemblPlants"/>
        </authorList>
    </citation>
    <scope>IDENTIFICATION</scope>
</reference>
<evidence type="ECO:0000259" key="1">
    <source>
        <dbReference type="Pfam" id="PF04937"/>
    </source>
</evidence>